<evidence type="ECO:0000313" key="2">
    <source>
        <dbReference type="EMBL" id="MBE9668460.1"/>
    </source>
</evidence>
<feature type="transmembrane region" description="Helical" evidence="1">
    <location>
        <begin position="46"/>
        <end position="67"/>
    </location>
</feature>
<proteinExistence type="predicted"/>
<name>A0ABR9XML5_9SPHI</name>
<dbReference type="Proteomes" id="UP000632774">
    <property type="component" value="Unassembled WGS sequence"/>
</dbReference>
<reference evidence="2 3" key="1">
    <citation type="submission" date="2020-10" db="EMBL/GenBank/DDBJ databases">
        <title>Mucilaginibacter mali sp. nov., isolated from rhizosphere soil of apple orchard.</title>
        <authorList>
            <person name="Lee J.-S."/>
            <person name="Kim H.S."/>
            <person name="Kim J.-S."/>
        </authorList>
    </citation>
    <scope>NUCLEOTIDE SEQUENCE [LARGE SCALE GENOMIC DNA]</scope>
    <source>
        <strain evidence="2 3">KCTC 23157</strain>
    </source>
</reference>
<comment type="caution">
    <text evidence="2">The sequence shown here is derived from an EMBL/GenBank/DDBJ whole genome shotgun (WGS) entry which is preliminary data.</text>
</comment>
<dbReference type="RefSeq" id="WP_194107861.1">
    <property type="nucleotide sequence ID" value="NZ_JADFFM010000002.1"/>
</dbReference>
<dbReference type="EMBL" id="JADFFM010000002">
    <property type="protein sequence ID" value="MBE9668460.1"/>
    <property type="molecule type" value="Genomic_DNA"/>
</dbReference>
<evidence type="ECO:0000256" key="1">
    <source>
        <dbReference type="SAM" id="Phobius"/>
    </source>
</evidence>
<feature type="transmembrane region" description="Helical" evidence="1">
    <location>
        <begin position="79"/>
        <end position="98"/>
    </location>
</feature>
<gene>
    <name evidence="2" type="ORF">IRJ18_18965</name>
</gene>
<accession>A0ABR9XML5</accession>
<organism evidence="2 3">
    <name type="scientific">Mucilaginibacter boryungensis</name>
    <dbReference type="NCBI Taxonomy" id="768480"/>
    <lineage>
        <taxon>Bacteria</taxon>
        <taxon>Pseudomonadati</taxon>
        <taxon>Bacteroidota</taxon>
        <taxon>Sphingobacteriia</taxon>
        <taxon>Sphingobacteriales</taxon>
        <taxon>Sphingobacteriaceae</taxon>
        <taxon>Mucilaginibacter</taxon>
    </lineage>
</organism>
<keyword evidence="1" id="KW-1133">Transmembrane helix</keyword>
<evidence type="ECO:0000313" key="3">
    <source>
        <dbReference type="Proteomes" id="UP000632774"/>
    </source>
</evidence>
<keyword evidence="1" id="KW-0472">Membrane</keyword>
<protein>
    <submittedName>
        <fullName evidence="2">DUF3810 domain-containing protein</fullName>
    </submittedName>
</protein>
<sequence>MLIIILICFRQKPTWVEQYYYSGFYQAVCHLMRPIVNLLPFSLGDVVYAVVIVLLLFGLVRLARFFIIKQPGQAGKLILRLFICLEVGWLWFYCFWGLNYYRPPAAQLLGYNDTTYTIKDVAKVARLIIDSANTLRACLDTADLHQNNSQIYRHALDAVNELGGTSAKFKSIGDRVKPSIFSHMLNYMGTSGYYNPFTSEAQLNYLMPIADKPFVACHEMGHQTGWAREDEANFAGYLAGTNAKDRLLRYSSYYAGIAEFMRYLRRRDTTTHHMLRARISPLVFQDFKTDSAYWTKYQGGAEVVSGIFFDKFLKANNQPHGLRTYNRMIILTMGYYRKRYKVW</sequence>
<dbReference type="InterPro" id="IPR024294">
    <property type="entry name" value="DUF3810"/>
</dbReference>
<dbReference type="Pfam" id="PF12725">
    <property type="entry name" value="DUF3810"/>
    <property type="match status" value="1"/>
</dbReference>
<keyword evidence="3" id="KW-1185">Reference proteome</keyword>
<keyword evidence="1" id="KW-0812">Transmembrane</keyword>